<accession>A0ABU7CN36</accession>
<feature type="compositionally biased region" description="Basic and acidic residues" evidence="1">
    <location>
        <begin position="59"/>
        <end position="69"/>
    </location>
</feature>
<proteinExistence type="predicted"/>
<evidence type="ECO:0000313" key="2">
    <source>
        <dbReference type="EMBL" id="MED6263234.1"/>
    </source>
</evidence>
<dbReference type="Proteomes" id="UP001352852">
    <property type="component" value="Unassembled WGS sequence"/>
</dbReference>
<protein>
    <submittedName>
        <fullName evidence="2">Uncharacterized protein</fullName>
    </submittedName>
</protein>
<feature type="non-terminal residue" evidence="2">
    <location>
        <position position="1"/>
    </location>
</feature>
<name>A0ABU7CN36_9TELE</name>
<dbReference type="EMBL" id="JAHUTJ010000096">
    <property type="protein sequence ID" value="MED6263234.1"/>
    <property type="molecule type" value="Genomic_DNA"/>
</dbReference>
<evidence type="ECO:0000256" key="1">
    <source>
        <dbReference type="SAM" id="MobiDB-lite"/>
    </source>
</evidence>
<organism evidence="2 3">
    <name type="scientific">Characodon lateralis</name>
    <dbReference type="NCBI Taxonomy" id="208331"/>
    <lineage>
        <taxon>Eukaryota</taxon>
        <taxon>Metazoa</taxon>
        <taxon>Chordata</taxon>
        <taxon>Craniata</taxon>
        <taxon>Vertebrata</taxon>
        <taxon>Euteleostomi</taxon>
        <taxon>Actinopterygii</taxon>
        <taxon>Neopterygii</taxon>
        <taxon>Teleostei</taxon>
        <taxon>Neoteleostei</taxon>
        <taxon>Acanthomorphata</taxon>
        <taxon>Ovalentaria</taxon>
        <taxon>Atherinomorphae</taxon>
        <taxon>Cyprinodontiformes</taxon>
        <taxon>Goodeidae</taxon>
        <taxon>Characodon</taxon>
    </lineage>
</organism>
<evidence type="ECO:0000313" key="3">
    <source>
        <dbReference type="Proteomes" id="UP001352852"/>
    </source>
</evidence>
<feature type="region of interest" description="Disordered" evidence="1">
    <location>
        <begin position="1"/>
        <end position="87"/>
    </location>
</feature>
<feature type="compositionally biased region" description="Basic and acidic residues" evidence="1">
    <location>
        <begin position="14"/>
        <end position="29"/>
    </location>
</feature>
<gene>
    <name evidence="2" type="ORF">CHARACLAT_002447</name>
</gene>
<keyword evidence="3" id="KW-1185">Reference proteome</keyword>
<sequence length="101" mass="11374">GFLPTVPRAFHLPRRIEDQLPAHSGDPRAQKSSPHHSLTALREREEAEARLDSQTAIVQHDRHSDERRLGSLGVQRQAEEHASEGELDNAVALWSWSGLNR</sequence>
<reference evidence="2 3" key="1">
    <citation type="submission" date="2021-06" db="EMBL/GenBank/DDBJ databases">
        <authorList>
            <person name="Palmer J.M."/>
        </authorList>
    </citation>
    <scope>NUCLEOTIDE SEQUENCE [LARGE SCALE GENOMIC DNA]</scope>
    <source>
        <strain evidence="2 3">CL_MEX2019</strain>
        <tissue evidence="2">Muscle</tissue>
    </source>
</reference>
<comment type="caution">
    <text evidence="2">The sequence shown here is derived from an EMBL/GenBank/DDBJ whole genome shotgun (WGS) entry which is preliminary data.</text>
</comment>
<feature type="compositionally biased region" description="Basic and acidic residues" evidence="1">
    <location>
        <begin position="41"/>
        <end position="51"/>
    </location>
</feature>